<evidence type="ECO:0000313" key="2">
    <source>
        <dbReference type="EMBL" id="KAJ1190417.1"/>
    </source>
</evidence>
<gene>
    <name evidence="2" type="ORF">NDU88_007155</name>
</gene>
<feature type="compositionally biased region" description="Basic residues" evidence="1">
    <location>
        <begin position="143"/>
        <end position="152"/>
    </location>
</feature>
<evidence type="ECO:0000256" key="1">
    <source>
        <dbReference type="SAM" id="MobiDB-lite"/>
    </source>
</evidence>
<feature type="compositionally biased region" description="Pro residues" evidence="1">
    <location>
        <begin position="92"/>
        <end position="102"/>
    </location>
</feature>
<accession>A0AAV7UN27</accession>
<proteinExistence type="predicted"/>
<keyword evidence="3" id="KW-1185">Reference proteome</keyword>
<sequence>MSPKPQGPSPTEVCRTAISPHGPPQDDPGHPATQEADGRLAPVSQWCPGPIQCLWPGSDRGRPAQQEPGPNAHSQPAPAGTPALTHGAAKPQPHPVHGPIRPPKGLGREGPNAPARCLYSLGSRDAHQGPPARARAWSWSDRQHRRPRRAPRPRSPETGRSTLTSLHRDPPPEQKAAPGAPEDRSTGLAHGQPPARRNK</sequence>
<dbReference type="AlphaFoldDB" id="A0AAV7UN27"/>
<comment type="caution">
    <text evidence="2">The sequence shown here is derived from an EMBL/GenBank/DDBJ whole genome shotgun (WGS) entry which is preliminary data.</text>
</comment>
<name>A0AAV7UN27_PLEWA</name>
<evidence type="ECO:0000313" key="3">
    <source>
        <dbReference type="Proteomes" id="UP001066276"/>
    </source>
</evidence>
<dbReference type="Proteomes" id="UP001066276">
    <property type="component" value="Chromosome 3_1"/>
</dbReference>
<organism evidence="2 3">
    <name type="scientific">Pleurodeles waltl</name>
    <name type="common">Iberian ribbed newt</name>
    <dbReference type="NCBI Taxonomy" id="8319"/>
    <lineage>
        <taxon>Eukaryota</taxon>
        <taxon>Metazoa</taxon>
        <taxon>Chordata</taxon>
        <taxon>Craniata</taxon>
        <taxon>Vertebrata</taxon>
        <taxon>Euteleostomi</taxon>
        <taxon>Amphibia</taxon>
        <taxon>Batrachia</taxon>
        <taxon>Caudata</taxon>
        <taxon>Salamandroidea</taxon>
        <taxon>Salamandridae</taxon>
        <taxon>Pleurodelinae</taxon>
        <taxon>Pleurodeles</taxon>
    </lineage>
</organism>
<feature type="region of interest" description="Disordered" evidence="1">
    <location>
        <begin position="1"/>
        <end position="199"/>
    </location>
</feature>
<protein>
    <submittedName>
        <fullName evidence="2">Uncharacterized protein</fullName>
    </submittedName>
</protein>
<dbReference type="EMBL" id="JANPWB010000005">
    <property type="protein sequence ID" value="KAJ1190417.1"/>
    <property type="molecule type" value="Genomic_DNA"/>
</dbReference>
<reference evidence="2" key="1">
    <citation type="journal article" date="2022" name="bioRxiv">
        <title>Sequencing and chromosome-scale assembly of the giantPleurodeles waltlgenome.</title>
        <authorList>
            <person name="Brown T."/>
            <person name="Elewa A."/>
            <person name="Iarovenko S."/>
            <person name="Subramanian E."/>
            <person name="Araus A.J."/>
            <person name="Petzold A."/>
            <person name="Susuki M."/>
            <person name="Suzuki K.-i.T."/>
            <person name="Hayashi T."/>
            <person name="Toyoda A."/>
            <person name="Oliveira C."/>
            <person name="Osipova E."/>
            <person name="Leigh N.D."/>
            <person name="Simon A."/>
            <person name="Yun M.H."/>
        </authorList>
    </citation>
    <scope>NUCLEOTIDE SEQUENCE</scope>
    <source>
        <strain evidence="2">20211129_DDA</strain>
        <tissue evidence="2">Liver</tissue>
    </source>
</reference>